<dbReference type="AlphaFoldDB" id="A0A2W5QS24"/>
<evidence type="ECO:0000313" key="3">
    <source>
        <dbReference type="Proteomes" id="UP000249135"/>
    </source>
</evidence>
<protein>
    <recommendedName>
        <fullName evidence="1">DUF4224 domain-containing protein</fullName>
    </recommendedName>
</protein>
<dbReference type="EMBL" id="QFPP01000010">
    <property type="protein sequence ID" value="PZQ77765.1"/>
    <property type="molecule type" value="Genomic_DNA"/>
</dbReference>
<evidence type="ECO:0000313" key="2">
    <source>
        <dbReference type="EMBL" id="PZQ77765.1"/>
    </source>
</evidence>
<organism evidence="2 3">
    <name type="scientific">Variovorax paradoxus</name>
    <dbReference type="NCBI Taxonomy" id="34073"/>
    <lineage>
        <taxon>Bacteria</taxon>
        <taxon>Pseudomonadati</taxon>
        <taxon>Pseudomonadota</taxon>
        <taxon>Betaproteobacteria</taxon>
        <taxon>Burkholderiales</taxon>
        <taxon>Comamonadaceae</taxon>
        <taxon>Variovorax</taxon>
    </lineage>
</organism>
<reference evidence="2 3" key="1">
    <citation type="submission" date="2017-08" db="EMBL/GenBank/DDBJ databases">
        <title>Infants hospitalized years apart are colonized by the same room-sourced microbial strains.</title>
        <authorList>
            <person name="Brooks B."/>
            <person name="Olm M.R."/>
            <person name="Firek B.A."/>
            <person name="Baker R."/>
            <person name="Thomas B.C."/>
            <person name="Morowitz M.J."/>
            <person name="Banfield J.F."/>
        </authorList>
    </citation>
    <scope>NUCLEOTIDE SEQUENCE [LARGE SCALE GENOMIC DNA]</scope>
    <source>
        <strain evidence="2">S2_005_003_R2_41</strain>
    </source>
</reference>
<dbReference type="Proteomes" id="UP000249135">
    <property type="component" value="Unassembled WGS sequence"/>
</dbReference>
<evidence type="ECO:0000259" key="1">
    <source>
        <dbReference type="Pfam" id="PF13986"/>
    </source>
</evidence>
<dbReference type="InterPro" id="IPR025319">
    <property type="entry name" value="DUF4224"/>
</dbReference>
<dbReference type="Pfam" id="PF13986">
    <property type="entry name" value="DUF4224"/>
    <property type="match status" value="1"/>
</dbReference>
<name>A0A2W5QS24_VARPD</name>
<accession>A0A2W5QS24</accession>
<gene>
    <name evidence="2" type="ORF">DI563_02465</name>
</gene>
<feature type="domain" description="DUF4224" evidence="1">
    <location>
        <begin position="5"/>
        <end position="33"/>
    </location>
</feature>
<sequence>MTSLLLSSDELHALTGYRMAARQLKALHQAGFHRARKGPTGAVILERAHYEAICAGVQQAKRPKVIPPVLNERGGRI</sequence>
<comment type="caution">
    <text evidence="2">The sequence shown here is derived from an EMBL/GenBank/DDBJ whole genome shotgun (WGS) entry which is preliminary data.</text>
</comment>
<proteinExistence type="predicted"/>